<sequence length="153" mass="17233">MKFALLSLAIMPLIANAHVHDDWMTVHRVDVRTHEPIHTASTNSVNRLAVLTIDCDKAITLYETRAYLTAAKPDEIWYSLDGNPYVRVESNQLQQQSSVTTYLGNSDDVIDTLKTGNMLEYVVNNGHGVSYSYHFSLHGMNDAYDALGELCKW</sequence>
<reference evidence="1 2" key="1">
    <citation type="journal article" date="2016" name="Genom Data">
        <title>Complete genome sequence of a giant Vibrio phage ValKK3 infecting Vibrio alginolyticus.</title>
        <authorList>
            <person name="Lal T.M."/>
            <person name="Sano M."/>
            <person name="Hatai K."/>
            <person name="Ransangan J."/>
        </authorList>
    </citation>
    <scope>NUCLEOTIDE SEQUENCE [LARGE SCALE GENOMIC DNA]</scope>
</reference>
<accession>A0A0D4DBJ1</accession>
<dbReference type="KEGG" id="vg:26628428"/>
<dbReference type="Proteomes" id="UP000202888">
    <property type="component" value="Segment"/>
</dbReference>
<organism evidence="1 2">
    <name type="scientific">Vibrio phage ValKK3</name>
    <dbReference type="NCBI Taxonomy" id="1610855"/>
    <lineage>
        <taxon>Viruses</taxon>
        <taxon>Duplodnaviria</taxon>
        <taxon>Heunggongvirae</taxon>
        <taxon>Uroviricota</taxon>
        <taxon>Caudoviricetes</taxon>
        <taxon>Pantevenvirales</taxon>
        <taxon>Straboviridae</taxon>
        <taxon>Schizotequatrovirus</taxon>
        <taxon>Schizotequatrovirus valkk3</taxon>
    </lineage>
</organism>
<dbReference type="OrthoDB" id="19984at10239"/>
<dbReference type="RefSeq" id="YP_009201205.1">
    <property type="nucleotide sequence ID" value="NC_028829.1"/>
</dbReference>
<dbReference type="GeneID" id="26628428"/>
<evidence type="ECO:0000313" key="2">
    <source>
        <dbReference type="Proteomes" id="UP000202888"/>
    </source>
</evidence>
<protein>
    <submittedName>
        <fullName evidence="1">Uncharacterized protein</fullName>
    </submittedName>
</protein>
<evidence type="ECO:0000313" key="1">
    <source>
        <dbReference type="EMBL" id="AJT60943.1"/>
    </source>
</evidence>
<proteinExistence type="predicted"/>
<dbReference type="EMBL" id="KP671755">
    <property type="protein sequence ID" value="AJT60943.1"/>
    <property type="molecule type" value="Genomic_DNA"/>
</dbReference>
<name>A0A0D4DBJ1_9CAUD</name>
<keyword evidence="2" id="KW-1185">Reference proteome</keyword>